<evidence type="ECO:0000256" key="2">
    <source>
        <dbReference type="ARBA" id="ARBA00004906"/>
    </source>
</evidence>
<feature type="repeat" description="ARM" evidence="6">
    <location>
        <begin position="697"/>
        <end position="739"/>
    </location>
</feature>
<evidence type="ECO:0000256" key="5">
    <source>
        <dbReference type="ARBA" id="ARBA00022786"/>
    </source>
</evidence>
<dbReference type="SUPFAM" id="SSF48371">
    <property type="entry name" value="ARM repeat"/>
    <property type="match status" value="1"/>
</dbReference>
<dbReference type="SMART" id="SM00185">
    <property type="entry name" value="ARM"/>
    <property type="match status" value="5"/>
</dbReference>
<dbReference type="InterPro" id="IPR003613">
    <property type="entry name" value="Ubox_domain"/>
</dbReference>
<proteinExistence type="predicted"/>
<keyword evidence="4" id="KW-0808">Transferase</keyword>
<dbReference type="InterPro" id="IPR011989">
    <property type="entry name" value="ARM-like"/>
</dbReference>
<dbReference type="AlphaFoldDB" id="A0AAQ3T6K0"/>
<feature type="domain" description="U-box" evidence="8">
    <location>
        <begin position="368"/>
        <end position="442"/>
    </location>
</feature>
<dbReference type="Gene3D" id="3.30.40.10">
    <property type="entry name" value="Zinc/RING finger domain, C3HC4 (zinc finger)"/>
    <property type="match status" value="1"/>
</dbReference>
<feature type="repeat" description="ARM" evidence="6">
    <location>
        <begin position="779"/>
        <end position="821"/>
    </location>
</feature>
<reference evidence="9 10" key="1">
    <citation type="submission" date="2024-02" db="EMBL/GenBank/DDBJ databases">
        <title>High-quality chromosome-scale genome assembly of Pensacola bahiagrass (Paspalum notatum Flugge var. saurae).</title>
        <authorList>
            <person name="Vega J.M."/>
            <person name="Podio M."/>
            <person name="Orjuela J."/>
            <person name="Siena L.A."/>
            <person name="Pessino S.C."/>
            <person name="Combes M.C."/>
            <person name="Mariac C."/>
            <person name="Albertini E."/>
            <person name="Pupilli F."/>
            <person name="Ortiz J.P.A."/>
            <person name="Leblanc O."/>
        </authorList>
    </citation>
    <scope>NUCLEOTIDE SEQUENCE [LARGE SCALE GENOMIC DNA]</scope>
    <source>
        <strain evidence="9">R1</strain>
        <tissue evidence="9">Leaf</tissue>
    </source>
</reference>
<dbReference type="FunFam" id="1.25.10.10:FF:002074">
    <property type="entry name" value="RING-type E3 ubiquitin transferase"/>
    <property type="match status" value="1"/>
</dbReference>
<dbReference type="EC" id="2.3.2.27" evidence="3"/>
<dbReference type="SMART" id="SM00504">
    <property type="entry name" value="Ubox"/>
    <property type="match status" value="1"/>
</dbReference>
<evidence type="ECO:0000313" key="9">
    <source>
        <dbReference type="EMBL" id="WVZ67913.1"/>
    </source>
</evidence>
<evidence type="ECO:0000256" key="4">
    <source>
        <dbReference type="ARBA" id="ARBA00022679"/>
    </source>
</evidence>
<evidence type="ECO:0000313" key="10">
    <source>
        <dbReference type="Proteomes" id="UP001341281"/>
    </source>
</evidence>
<feature type="repeat" description="ARM" evidence="6">
    <location>
        <begin position="820"/>
        <end position="861"/>
    </location>
</feature>
<evidence type="ECO:0000256" key="1">
    <source>
        <dbReference type="ARBA" id="ARBA00000900"/>
    </source>
</evidence>
<organism evidence="9 10">
    <name type="scientific">Paspalum notatum var. saurae</name>
    <dbReference type="NCBI Taxonomy" id="547442"/>
    <lineage>
        <taxon>Eukaryota</taxon>
        <taxon>Viridiplantae</taxon>
        <taxon>Streptophyta</taxon>
        <taxon>Embryophyta</taxon>
        <taxon>Tracheophyta</taxon>
        <taxon>Spermatophyta</taxon>
        <taxon>Magnoliopsida</taxon>
        <taxon>Liliopsida</taxon>
        <taxon>Poales</taxon>
        <taxon>Poaceae</taxon>
        <taxon>PACMAD clade</taxon>
        <taxon>Panicoideae</taxon>
        <taxon>Andropogonodae</taxon>
        <taxon>Paspaleae</taxon>
        <taxon>Paspalinae</taxon>
        <taxon>Paspalum</taxon>
    </lineage>
</organism>
<sequence length="941" mass="102779">MTKSCGPTSQSVQRRESAISSGARAPQVAVAPLPSRRRTSPRPCTGSTRDPPRPSLPTPHVSGRKHPDHHAPVPPVHLNHPARPRGRSLGSLPPPLVFTRSSRRRATRSSSSRPRLCLRLASRDVELTAATAIGVPGRSMGDSMPMSIINSISNFHMLSSSNAAETELVKRYCQKINELLGLLKLVLDEVSPWITLDDRLSQVLEELDASIYEAIKLVGSWDMMMSKLYFVTQMESLITKMQNFVLEACQVVNTLMLPSENNCISVYLEKLKQYRCEKITTVIEEASRDLVGKVMPKPEKLTNIQASLSLSTNQELLMEAVALGKIKRRVNAEDSAELDVINGISELVNYMLEKHVEEKQMHIIKGVPIPADFCCPLSLELMSDPVIVASGQTYERVFIRKWLDLGYNVCPKTRQTLGHTNLIPNYTVKQLIENWSEIHGIMLPDPVKLLSLRFPVSLNLMNGRTSDKSYSSDNSPMTYKSGSPEHISMDGSCHHNLMHENSDSDDQISKASTFDDTDDSEADSSKLPIAATEANKLTCVEAIDGSVKQLRKDDFHAYDAEQHFLSSGNNDIATCASSSSSHLEVVAKNKEEQASSNSIASETTRNGPVATCSKLEPSVLPRFGGVRSQSQLIWRRLSDKAVQIDPRSDFIGVDTEVCKLIEDLRNGSTDLQRAATGELRVLSRHNMENRIAIAKHGAIPFLASLLYSVDPTIQENAVTVLLNLSLNDDNKMAIVNADAIEPLIHVLETGNPEAKANSAATLFSLSAIGDNKAIIGRSGAIKPLVDLLQDDSAQGKKDAATALFNLSICHENKARIIEAGAVKHLVELMDPAAGMVDKAVSVLAILATVQEGRNGIAQAGGIPMLVEVVELGSARAKENAAAALLQLCTNNSRFCSLVLQEGAMPPLVALSQSGTARAREKAQVLLSYFRNQRQVGKVTRR</sequence>
<dbReference type="GO" id="GO:0016567">
    <property type="term" value="P:protein ubiquitination"/>
    <property type="evidence" value="ECO:0007669"/>
    <property type="project" value="InterPro"/>
</dbReference>
<dbReference type="FunFam" id="1.25.10.10:FF:000692">
    <property type="entry name" value="Arm repeat containing protein homolog-like"/>
    <property type="match status" value="1"/>
</dbReference>
<protein>
    <recommendedName>
        <fullName evidence="3">RING-type E3 ubiquitin transferase</fullName>
        <ecNumber evidence="3">2.3.2.27</ecNumber>
    </recommendedName>
</protein>
<dbReference type="Pfam" id="PF25598">
    <property type="entry name" value="ARM_PUB"/>
    <property type="match status" value="1"/>
</dbReference>
<comment type="pathway">
    <text evidence="2">Protein modification; protein ubiquitination.</text>
</comment>
<name>A0AAQ3T6K0_PASNO</name>
<dbReference type="InterPro" id="IPR013083">
    <property type="entry name" value="Znf_RING/FYVE/PHD"/>
</dbReference>
<feature type="compositionally biased region" description="Polar residues" evidence="7">
    <location>
        <begin position="1"/>
        <end position="12"/>
    </location>
</feature>
<dbReference type="InterPro" id="IPR058678">
    <property type="entry name" value="ARM_PUB"/>
</dbReference>
<feature type="compositionally biased region" description="Polar residues" evidence="7">
    <location>
        <begin position="465"/>
        <end position="481"/>
    </location>
</feature>
<dbReference type="InterPro" id="IPR057314">
    <property type="entry name" value="PUB2-4-like_N"/>
</dbReference>
<dbReference type="GO" id="GO:0061630">
    <property type="term" value="F:ubiquitin protein ligase activity"/>
    <property type="evidence" value="ECO:0007669"/>
    <property type="project" value="UniProtKB-EC"/>
</dbReference>
<evidence type="ECO:0000256" key="3">
    <source>
        <dbReference type="ARBA" id="ARBA00012483"/>
    </source>
</evidence>
<dbReference type="Proteomes" id="UP001341281">
    <property type="component" value="Chromosome 04"/>
</dbReference>
<dbReference type="SUPFAM" id="SSF57850">
    <property type="entry name" value="RING/U-box"/>
    <property type="match status" value="1"/>
</dbReference>
<dbReference type="PANTHER" id="PTHR23315">
    <property type="entry name" value="U BOX DOMAIN-CONTAINING"/>
    <property type="match status" value="1"/>
</dbReference>
<dbReference type="EMBL" id="CP144748">
    <property type="protein sequence ID" value="WVZ67913.1"/>
    <property type="molecule type" value="Genomic_DNA"/>
</dbReference>
<keyword evidence="5" id="KW-0833">Ubl conjugation pathway</keyword>
<evidence type="ECO:0000256" key="7">
    <source>
        <dbReference type="SAM" id="MobiDB-lite"/>
    </source>
</evidence>
<gene>
    <name evidence="9" type="ORF">U9M48_016927</name>
</gene>
<dbReference type="PROSITE" id="PS51698">
    <property type="entry name" value="U_BOX"/>
    <property type="match status" value="1"/>
</dbReference>
<feature type="region of interest" description="Disordered" evidence="7">
    <location>
        <begin position="465"/>
        <end position="524"/>
    </location>
</feature>
<dbReference type="Gene3D" id="1.25.10.10">
    <property type="entry name" value="Leucine-rich Repeat Variant"/>
    <property type="match status" value="1"/>
</dbReference>
<feature type="region of interest" description="Disordered" evidence="7">
    <location>
        <begin position="1"/>
        <end position="115"/>
    </location>
</feature>
<dbReference type="Pfam" id="PF04564">
    <property type="entry name" value="U-box"/>
    <property type="match status" value="1"/>
</dbReference>
<accession>A0AAQ3T6K0</accession>
<dbReference type="PANTHER" id="PTHR23315:SF237">
    <property type="entry name" value="RING-TYPE E3 UBIQUITIN TRANSFERASE"/>
    <property type="match status" value="1"/>
</dbReference>
<keyword evidence="10" id="KW-1185">Reference proteome</keyword>
<evidence type="ECO:0000259" key="8">
    <source>
        <dbReference type="PROSITE" id="PS51698"/>
    </source>
</evidence>
<evidence type="ECO:0000256" key="6">
    <source>
        <dbReference type="PROSITE-ProRule" id="PRU00259"/>
    </source>
</evidence>
<dbReference type="PROSITE" id="PS50176">
    <property type="entry name" value="ARM_REPEAT"/>
    <property type="match status" value="3"/>
</dbReference>
<dbReference type="InterPro" id="IPR016024">
    <property type="entry name" value="ARM-type_fold"/>
</dbReference>
<dbReference type="InterPro" id="IPR000225">
    <property type="entry name" value="Armadillo"/>
</dbReference>
<dbReference type="FunFam" id="3.30.40.10:FF:000562">
    <property type="entry name" value="RING-type E3 ubiquitin transferase"/>
    <property type="match status" value="1"/>
</dbReference>
<dbReference type="Pfam" id="PF25240">
    <property type="entry name" value="PUB2_N"/>
    <property type="match status" value="1"/>
</dbReference>
<dbReference type="CDD" id="cd16664">
    <property type="entry name" value="RING-Ubox_PUB"/>
    <property type="match status" value="1"/>
</dbReference>
<comment type="catalytic activity">
    <reaction evidence="1">
        <text>S-ubiquitinyl-[E2 ubiquitin-conjugating enzyme]-L-cysteine + [acceptor protein]-L-lysine = [E2 ubiquitin-conjugating enzyme]-L-cysteine + N(6)-ubiquitinyl-[acceptor protein]-L-lysine.</text>
        <dbReference type="EC" id="2.3.2.27"/>
    </reaction>
</comment>
<dbReference type="InterPro" id="IPR045210">
    <property type="entry name" value="RING-Ubox_PUB"/>
</dbReference>